<dbReference type="Gene3D" id="1.10.520.40">
    <property type="entry name" value="CRISPR-associated protein Cse2"/>
    <property type="match status" value="1"/>
</dbReference>
<comment type="caution">
    <text evidence="1">The sequence shown here is derived from an EMBL/GenBank/DDBJ whole genome shotgun (WGS) entry which is preliminary data.</text>
</comment>
<name>A0A388SQL9_9ACTN</name>
<protein>
    <submittedName>
        <fullName evidence="1">Type I-E CRISPR-associated protein Cse2/CasB</fullName>
    </submittedName>
</protein>
<dbReference type="CDD" id="cd09731">
    <property type="entry name" value="Cse2_I-E"/>
    <property type="match status" value="1"/>
</dbReference>
<evidence type="ECO:0000313" key="2">
    <source>
        <dbReference type="Proteomes" id="UP000265354"/>
    </source>
</evidence>
<organism evidence="1 2">
    <name type="scientific">Streptomyces spongiicola</name>
    <dbReference type="NCBI Taxonomy" id="1690221"/>
    <lineage>
        <taxon>Bacteria</taxon>
        <taxon>Bacillati</taxon>
        <taxon>Actinomycetota</taxon>
        <taxon>Actinomycetes</taxon>
        <taxon>Kitasatosporales</taxon>
        <taxon>Streptomycetaceae</taxon>
        <taxon>Streptomyces</taxon>
    </lineage>
</organism>
<gene>
    <name evidence="1" type="ORF">SSP531S_01170</name>
</gene>
<dbReference type="InterPro" id="IPR013382">
    <property type="entry name" value="CRISPR-assoc_prot_Cse2"/>
</dbReference>
<dbReference type="Proteomes" id="UP000265354">
    <property type="component" value="Unassembled WGS sequence"/>
</dbReference>
<dbReference type="Pfam" id="PF09485">
    <property type="entry name" value="CRISPR_Cse2"/>
    <property type="match status" value="1"/>
</dbReference>
<accession>A0A388SQL9</accession>
<proteinExistence type="predicted"/>
<dbReference type="EMBL" id="BGZL01000001">
    <property type="protein sequence ID" value="GBP98725.1"/>
    <property type="molecule type" value="Genomic_DNA"/>
</dbReference>
<dbReference type="InterPro" id="IPR038287">
    <property type="entry name" value="Cse2_sf"/>
</dbReference>
<sequence>MSTTPASMPPIDRLAQQSAYVAYVLKLCENKKNRADLRSGLGKPVERCNYMHRLLVPRLKDGEAQHRDARRAYYAVASLIAGRPRAIRDAEAQAAADGAESETSGDGARVTDWWKRPNLGASLAEAVNKKIIKPDTAEADLHLMARQSSDAIHLRLPALTRQLLSKGVTVDWAVLLYDLTWWNRDQDRIATRWLESYFRVRTRELPNLDAPSGTPEENH</sequence>
<reference evidence="1 2" key="1">
    <citation type="submission" date="2018-07" db="EMBL/GenBank/DDBJ databases">
        <title>Whole Genome Shotgun Sequence of Streptomyces spongiicola strain 531S.</title>
        <authorList>
            <person name="Dohra H."/>
            <person name="Kodani S."/>
        </authorList>
    </citation>
    <scope>NUCLEOTIDE SEQUENCE [LARGE SCALE GENOMIC DNA]</scope>
    <source>
        <strain evidence="1 2">531S</strain>
    </source>
</reference>
<evidence type="ECO:0000313" key="1">
    <source>
        <dbReference type="EMBL" id="GBP98725.1"/>
    </source>
</evidence>
<dbReference type="NCBIfam" id="TIGR02548">
    <property type="entry name" value="casB_cse2"/>
    <property type="match status" value="1"/>
</dbReference>
<dbReference type="AlphaFoldDB" id="A0A388SQL9"/>